<name>A0ABZ2KL08_9BACT</name>
<dbReference type="InterPro" id="IPR045851">
    <property type="entry name" value="AMP-bd_C_sf"/>
</dbReference>
<dbReference type="PROSITE" id="PS50075">
    <property type="entry name" value="CARRIER"/>
    <property type="match status" value="1"/>
</dbReference>
<proteinExistence type="predicted"/>
<dbReference type="PROSITE" id="PS00455">
    <property type="entry name" value="AMP_BINDING"/>
    <property type="match status" value="1"/>
</dbReference>
<dbReference type="PANTHER" id="PTHR45527">
    <property type="entry name" value="NONRIBOSOMAL PEPTIDE SYNTHETASE"/>
    <property type="match status" value="1"/>
</dbReference>
<accession>A0ABZ2KL08</accession>
<dbReference type="Pfam" id="PF00501">
    <property type="entry name" value="AMP-binding"/>
    <property type="match status" value="1"/>
</dbReference>
<dbReference type="Gene3D" id="1.10.1200.10">
    <property type="entry name" value="ACP-like"/>
    <property type="match status" value="1"/>
</dbReference>
<evidence type="ECO:0000256" key="1">
    <source>
        <dbReference type="ARBA" id="ARBA00022450"/>
    </source>
</evidence>
<dbReference type="InterPro" id="IPR010071">
    <property type="entry name" value="AA_adenyl_dom"/>
</dbReference>
<dbReference type="SUPFAM" id="SSF56801">
    <property type="entry name" value="Acetyl-CoA synthetase-like"/>
    <property type="match status" value="1"/>
</dbReference>
<dbReference type="InterPro" id="IPR009081">
    <property type="entry name" value="PP-bd_ACP"/>
</dbReference>
<sequence>MTTVHEAFEQAVKDAAPGRVAVRFLGEELGYVELNARANRLARTLRDRGVGLETPVGICMERSLDMMVALLAILKAGGSYVALDPKQPRSRHALLLHDGGIDVVLTQPSLREPFEGLAASVIVEHPAAGDPALDADLGIAVGPEHVAYVAYTSGSTGKPKGVAVPHRAVLRLVRDPNYLSVSSDDVVLQFAPIAFDASTLEIWAPLLHGARLVVFPPGEPSLDELANVIHDEAITIAWLTAGLFHQMVEGPIERLAGLRYLLAGGDVLSVPHVNRAVAALPKTRLVNGYGPTENTTFTCCHVISRAVETDSVPVGVPITGTRVYVLDAELQPVPDGEVGELCAGGEGVARGYANQPDLTAERFVPDPFDGAPGARMYRTGDLVRRNADGVFEFVGRSDGQVKVRGFRIELGEIESAMRADPELGDVAVVAPKHARTGRRLVAFFVSEHEIAVPQLRRRLAASLPPYMVPSSFVRLESLPLTRNGKVDRTALEARTIRDRPDVGVAFRAAQGDMEEWLAALWADLLEVGEVGVDDDFFELGGHSLMASEITRQIAMEHDVSIRARHFYQNATVAELARLVQSMSERKPAPAGAAALP</sequence>
<dbReference type="Pfam" id="PF13193">
    <property type="entry name" value="AMP-binding_C"/>
    <property type="match status" value="1"/>
</dbReference>
<dbReference type="EMBL" id="CP089982">
    <property type="protein sequence ID" value="WXA99342.1"/>
    <property type="molecule type" value="Genomic_DNA"/>
</dbReference>
<keyword evidence="5" id="KW-1185">Reference proteome</keyword>
<dbReference type="PANTHER" id="PTHR45527:SF1">
    <property type="entry name" value="FATTY ACID SYNTHASE"/>
    <property type="match status" value="1"/>
</dbReference>
<dbReference type="SUPFAM" id="SSF47336">
    <property type="entry name" value="ACP-like"/>
    <property type="match status" value="1"/>
</dbReference>
<dbReference type="SMART" id="SM00823">
    <property type="entry name" value="PKS_PP"/>
    <property type="match status" value="1"/>
</dbReference>
<keyword evidence="1" id="KW-0596">Phosphopantetheine</keyword>
<dbReference type="InterPro" id="IPR000873">
    <property type="entry name" value="AMP-dep_synth/lig_dom"/>
</dbReference>
<keyword evidence="2" id="KW-0597">Phosphoprotein</keyword>
<dbReference type="Proteomes" id="UP001379533">
    <property type="component" value="Chromosome"/>
</dbReference>
<protein>
    <submittedName>
        <fullName evidence="4">Non-ribosomal peptide synthetase</fullName>
    </submittedName>
</protein>
<dbReference type="Gene3D" id="2.30.38.10">
    <property type="entry name" value="Luciferase, Domain 3"/>
    <property type="match status" value="1"/>
</dbReference>
<evidence type="ECO:0000313" key="4">
    <source>
        <dbReference type="EMBL" id="WXA99342.1"/>
    </source>
</evidence>
<dbReference type="SMART" id="SM01294">
    <property type="entry name" value="PKS_PP_betabranch"/>
    <property type="match status" value="1"/>
</dbReference>
<dbReference type="Gene3D" id="3.30.300.30">
    <property type="match status" value="1"/>
</dbReference>
<dbReference type="InterPro" id="IPR036736">
    <property type="entry name" value="ACP-like_sf"/>
</dbReference>
<dbReference type="RefSeq" id="WP_394849976.1">
    <property type="nucleotide sequence ID" value="NZ_CP089982.1"/>
</dbReference>
<reference evidence="4 5" key="1">
    <citation type="submission" date="2021-12" db="EMBL/GenBank/DDBJ databases">
        <title>Discovery of the Pendulisporaceae a myxobacterial family with distinct sporulation behavior and unique specialized metabolism.</title>
        <authorList>
            <person name="Garcia R."/>
            <person name="Popoff A."/>
            <person name="Bader C.D."/>
            <person name="Loehr J."/>
            <person name="Walesch S."/>
            <person name="Walt C."/>
            <person name="Boldt J."/>
            <person name="Bunk B."/>
            <person name="Haeckl F.J.F.P.J."/>
            <person name="Gunesch A.P."/>
            <person name="Birkelbach J."/>
            <person name="Nuebel U."/>
            <person name="Pietschmann T."/>
            <person name="Bach T."/>
            <person name="Mueller R."/>
        </authorList>
    </citation>
    <scope>NUCLEOTIDE SEQUENCE [LARGE SCALE GENOMIC DNA]</scope>
    <source>
        <strain evidence="4 5">MSr12523</strain>
    </source>
</reference>
<dbReference type="InterPro" id="IPR020845">
    <property type="entry name" value="AMP-binding_CS"/>
</dbReference>
<evidence type="ECO:0000313" key="5">
    <source>
        <dbReference type="Proteomes" id="UP001379533"/>
    </source>
</evidence>
<dbReference type="NCBIfam" id="TIGR01733">
    <property type="entry name" value="AA-adenyl-dom"/>
    <property type="match status" value="1"/>
</dbReference>
<dbReference type="Gene3D" id="3.40.50.980">
    <property type="match status" value="2"/>
</dbReference>
<gene>
    <name evidence="4" type="ORF">LZC95_21285</name>
</gene>
<dbReference type="Pfam" id="PF00550">
    <property type="entry name" value="PP-binding"/>
    <property type="match status" value="1"/>
</dbReference>
<evidence type="ECO:0000259" key="3">
    <source>
        <dbReference type="PROSITE" id="PS50075"/>
    </source>
</evidence>
<dbReference type="CDD" id="cd12117">
    <property type="entry name" value="A_NRPS_Srf_like"/>
    <property type="match status" value="1"/>
</dbReference>
<dbReference type="PROSITE" id="PS50890">
    <property type="entry name" value="PUA"/>
    <property type="match status" value="1"/>
</dbReference>
<feature type="domain" description="Carrier" evidence="3">
    <location>
        <begin position="508"/>
        <end position="583"/>
    </location>
</feature>
<dbReference type="InterPro" id="IPR020806">
    <property type="entry name" value="PKS_PP-bd"/>
</dbReference>
<dbReference type="InterPro" id="IPR025110">
    <property type="entry name" value="AMP-bd_C"/>
</dbReference>
<evidence type="ECO:0000256" key="2">
    <source>
        <dbReference type="ARBA" id="ARBA00022553"/>
    </source>
</evidence>
<organism evidence="4 5">
    <name type="scientific">Pendulispora brunnea</name>
    <dbReference type="NCBI Taxonomy" id="2905690"/>
    <lineage>
        <taxon>Bacteria</taxon>
        <taxon>Pseudomonadati</taxon>
        <taxon>Myxococcota</taxon>
        <taxon>Myxococcia</taxon>
        <taxon>Myxococcales</taxon>
        <taxon>Sorangiineae</taxon>
        <taxon>Pendulisporaceae</taxon>
        <taxon>Pendulispora</taxon>
    </lineage>
</organism>